<protein>
    <recommendedName>
        <fullName evidence="21">Solute carrier family 12 member 5</fullName>
    </recommendedName>
    <alternativeName>
        <fullName evidence="23">Electroneutral potassium-chloride cotransporter 2</fullName>
    </alternativeName>
    <alternativeName>
        <fullName evidence="24">K-Cl cotransporter 2</fullName>
    </alternativeName>
    <alternativeName>
        <fullName evidence="22">Neuronal K-Cl cotransporter</fullName>
    </alternativeName>
</protein>
<comment type="function">
    <text evidence="20">Mediates electroneutral potassium-chloride cotransport in mature neurons and is required for neuronal Cl(-) homeostasis. As major extruder of intracellular chloride, it establishes the low neuronal Cl(-) levels required for chloride influx after binding of GABA-A and glycine to their receptors, with subsequent hyperpolarization and neuronal inhibition. Involved in the regulation of dendritic spine formation and maturation.</text>
</comment>
<keyword evidence="12" id="KW-0406">Ion transport</keyword>
<evidence type="ECO:0000256" key="19">
    <source>
        <dbReference type="ARBA" id="ARBA00047825"/>
    </source>
</evidence>
<name>A0A091DQ62_FUKDA</name>
<evidence type="ECO:0000256" key="12">
    <source>
        <dbReference type="ARBA" id="ARBA00023065"/>
    </source>
</evidence>
<keyword evidence="9" id="KW-0769">Symport</keyword>
<dbReference type="PANTHER" id="PTHR11827">
    <property type="entry name" value="SOLUTE CARRIER FAMILY 12, CATION COTRANSPORTERS"/>
    <property type="match status" value="1"/>
</dbReference>
<dbReference type="PRINTS" id="PR01081">
    <property type="entry name" value="KCLTRNSPORT"/>
</dbReference>
<keyword evidence="11 26" id="KW-1133">Transmembrane helix</keyword>
<keyword evidence="10" id="KW-0630">Potassium</keyword>
<reference evidence="29 30" key="1">
    <citation type="submission" date="2013-11" db="EMBL/GenBank/DDBJ databases">
        <title>The Damaraland mole rat (Fukomys damarensis) genome and evolution of African mole rats.</title>
        <authorList>
            <person name="Gladyshev V.N."/>
            <person name="Fang X."/>
        </authorList>
    </citation>
    <scope>NUCLEOTIDE SEQUENCE [LARGE SCALE GENOMIC DNA]</scope>
    <source>
        <tissue evidence="29">Liver</tissue>
    </source>
</reference>
<dbReference type="GO" id="GO:0005886">
    <property type="term" value="C:plasma membrane"/>
    <property type="evidence" value="ECO:0007669"/>
    <property type="project" value="UniProtKB-SubCell"/>
</dbReference>
<evidence type="ECO:0000256" key="22">
    <source>
        <dbReference type="ARBA" id="ARBA00075075"/>
    </source>
</evidence>
<dbReference type="STRING" id="885580.ENSFDAP00000008710"/>
<dbReference type="InterPro" id="IPR000076">
    <property type="entry name" value="KCL_cotranspt"/>
</dbReference>
<feature type="transmembrane region" description="Helical" evidence="26">
    <location>
        <begin position="243"/>
        <end position="266"/>
    </location>
</feature>
<feature type="transmembrane region" description="Helical" evidence="26">
    <location>
        <begin position="701"/>
        <end position="725"/>
    </location>
</feature>
<evidence type="ECO:0000256" key="26">
    <source>
        <dbReference type="SAM" id="Phobius"/>
    </source>
</evidence>
<keyword evidence="4" id="KW-1003">Cell membrane</keyword>
<evidence type="ECO:0000313" key="30">
    <source>
        <dbReference type="Proteomes" id="UP000028990"/>
    </source>
</evidence>
<feature type="region of interest" description="Disordered" evidence="25">
    <location>
        <begin position="180"/>
        <end position="200"/>
    </location>
</feature>
<evidence type="ECO:0000256" key="1">
    <source>
        <dbReference type="ARBA" id="ARBA00004279"/>
    </source>
</evidence>
<dbReference type="GO" id="GO:0032502">
    <property type="term" value="P:developmental process"/>
    <property type="evidence" value="ECO:0007669"/>
    <property type="project" value="UniProtKB-ARBA"/>
</dbReference>
<organism evidence="29 30">
    <name type="scientific">Fukomys damarensis</name>
    <name type="common">Damaraland mole rat</name>
    <name type="synonym">Cryptomys damarensis</name>
    <dbReference type="NCBI Taxonomy" id="885580"/>
    <lineage>
        <taxon>Eukaryota</taxon>
        <taxon>Metazoa</taxon>
        <taxon>Chordata</taxon>
        <taxon>Craniata</taxon>
        <taxon>Vertebrata</taxon>
        <taxon>Euteleostomi</taxon>
        <taxon>Mammalia</taxon>
        <taxon>Eutheria</taxon>
        <taxon>Euarchontoglires</taxon>
        <taxon>Glires</taxon>
        <taxon>Rodentia</taxon>
        <taxon>Hystricomorpha</taxon>
        <taxon>Bathyergidae</taxon>
        <taxon>Fukomys</taxon>
    </lineage>
</organism>
<feature type="transmembrane region" description="Helical" evidence="26">
    <location>
        <begin position="504"/>
        <end position="523"/>
    </location>
</feature>
<evidence type="ECO:0000256" key="3">
    <source>
        <dbReference type="ARBA" id="ARBA00022448"/>
    </source>
</evidence>
<keyword evidence="17" id="KW-0966">Cell projection</keyword>
<keyword evidence="6" id="KW-0597">Phosphoprotein</keyword>
<feature type="transmembrane region" description="Helical" evidence="26">
    <location>
        <begin position="543"/>
        <end position="564"/>
    </location>
</feature>
<evidence type="ECO:0000256" key="13">
    <source>
        <dbReference type="ARBA" id="ARBA00023136"/>
    </source>
</evidence>
<dbReference type="GO" id="GO:0046872">
    <property type="term" value="F:metal ion binding"/>
    <property type="evidence" value="ECO:0007669"/>
    <property type="project" value="UniProtKB-KW"/>
</dbReference>
<evidence type="ECO:0000256" key="4">
    <source>
        <dbReference type="ARBA" id="ARBA00022475"/>
    </source>
</evidence>
<keyword evidence="16" id="KW-0868">Chloride</keyword>
<evidence type="ECO:0000256" key="6">
    <source>
        <dbReference type="ARBA" id="ARBA00022553"/>
    </source>
</evidence>
<comment type="catalytic activity">
    <reaction evidence="19">
        <text>K(+)(in) + chloride(in) = K(+)(out) + chloride(out)</text>
        <dbReference type="Rhea" id="RHEA:72427"/>
        <dbReference type="ChEBI" id="CHEBI:17996"/>
        <dbReference type="ChEBI" id="CHEBI:29103"/>
    </reaction>
</comment>
<feature type="compositionally biased region" description="Basic and acidic residues" evidence="25">
    <location>
        <begin position="1029"/>
        <end position="1046"/>
    </location>
</feature>
<feature type="transmembrane region" description="Helical" evidence="26">
    <location>
        <begin position="362"/>
        <end position="381"/>
    </location>
</feature>
<keyword evidence="5" id="KW-0633">Potassium transport</keyword>
<comment type="similarity">
    <text evidence="18">Belongs to the SLC12A transporter family. K/Cl co-transporter subfamily.</text>
</comment>
<accession>A0A091DQ62</accession>
<feature type="domain" description="Amino acid permease/ SLC12A" evidence="27">
    <location>
        <begin position="505"/>
        <end position="782"/>
    </location>
</feature>
<dbReference type="Proteomes" id="UP000028990">
    <property type="component" value="Unassembled WGS sequence"/>
</dbReference>
<dbReference type="InterPro" id="IPR004841">
    <property type="entry name" value="AA-permease/SLC12A_dom"/>
</dbReference>
<evidence type="ECO:0000256" key="20">
    <source>
        <dbReference type="ARBA" id="ARBA00058031"/>
    </source>
</evidence>
<evidence type="ECO:0000259" key="27">
    <source>
        <dbReference type="Pfam" id="PF00324"/>
    </source>
</evidence>
<evidence type="ECO:0000256" key="15">
    <source>
        <dbReference type="ARBA" id="ARBA00023180"/>
    </source>
</evidence>
<dbReference type="GO" id="GO:1990573">
    <property type="term" value="P:potassium ion import across plasma membrane"/>
    <property type="evidence" value="ECO:0007669"/>
    <property type="project" value="TreeGrafter"/>
</dbReference>
<evidence type="ECO:0000256" key="14">
    <source>
        <dbReference type="ARBA" id="ARBA00023157"/>
    </source>
</evidence>
<evidence type="ECO:0000256" key="5">
    <source>
        <dbReference type="ARBA" id="ARBA00022538"/>
    </source>
</evidence>
<feature type="region of interest" description="Disordered" evidence="25">
    <location>
        <begin position="1029"/>
        <end position="1139"/>
    </location>
</feature>
<comment type="subcellular location">
    <subcellularLocation>
        <location evidence="2">Cell membrane</location>
        <topology evidence="2">Multi-pass membrane protein</topology>
    </subcellularLocation>
    <subcellularLocation>
        <location evidence="1">Cell projection</location>
        <location evidence="1">Dendrite</location>
    </subcellularLocation>
</comment>
<keyword evidence="8" id="KW-0479">Metal-binding</keyword>
<evidence type="ECO:0000259" key="28">
    <source>
        <dbReference type="Pfam" id="PF03522"/>
    </source>
</evidence>
<evidence type="ECO:0000256" key="24">
    <source>
        <dbReference type="ARBA" id="ARBA00083263"/>
    </source>
</evidence>
<dbReference type="Pfam" id="PF03522">
    <property type="entry name" value="SLC12"/>
    <property type="match status" value="2"/>
</dbReference>
<dbReference type="PANTHER" id="PTHR11827:SF54">
    <property type="entry name" value="SOLUTE CARRIER FAMILY 12 MEMBER 5"/>
    <property type="match status" value="1"/>
</dbReference>
<keyword evidence="13 26" id="KW-0472">Membrane</keyword>
<dbReference type="GO" id="GO:0043025">
    <property type="term" value="C:neuronal cell body"/>
    <property type="evidence" value="ECO:0007669"/>
    <property type="project" value="UniProtKB-ARBA"/>
</dbReference>
<dbReference type="NCBIfam" id="TIGR00930">
    <property type="entry name" value="2a30"/>
    <property type="match status" value="1"/>
</dbReference>
<evidence type="ECO:0000256" key="9">
    <source>
        <dbReference type="ARBA" id="ARBA00022847"/>
    </source>
</evidence>
<feature type="compositionally biased region" description="Basic and acidic residues" evidence="25">
    <location>
        <begin position="182"/>
        <end position="195"/>
    </location>
</feature>
<dbReference type="InterPro" id="IPR004842">
    <property type="entry name" value="SLC12A_fam"/>
</dbReference>
<keyword evidence="3" id="KW-0813">Transport</keyword>
<evidence type="ECO:0000256" key="7">
    <source>
        <dbReference type="ARBA" id="ARBA00022692"/>
    </source>
</evidence>
<dbReference type="FunFam" id="1.20.1740.10:FF:000123">
    <property type="entry name" value="Uncharacterized protein"/>
    <property type="match status" value="1"/>
</dbReference>
<evidence type="ECO:0000256" key="10">
    <source>
        <dbReference type="ARBA" id="ARBA00022958"/>
    </source>
</evidence>
<sequence>MVVITNSLFTEKNPRHREQQLTGILQLVSGGCRIWKWALDADAGRREAVREGGRENFGKVEEGEEAWAGGECREHRFDITRQSTSESAAEDSMADPINRFIPKVCKGVRVVVAVCGSEIRILKWGDGNPKESSPFINSTDTEKGKEYDGKNMALFEEEMDTSPMVSSLLSGLANYTNLPQGSREHEEAENNEGGKKKPVQAPRMGTFMGVYLPCLQNIFGVILFLRLTWVVGIAGIMESFCMVFICCSCTMLTAISMSAIATNGVVPAGGSYYMISRSLGPEFGGAVGLCFYLGTTFAGAMYILGTIEILLAYLFPAMAIFKAEDASGEAAAMLNNMRVYGTCVLTCMATVVFVGVKYVNKFALVFLGCVILSILAIYAGVIKSAFDPPNFPICLLGNRTLSRHGFDVCAKLAWEGNETVTTQLWGLFCSSRFLNATCDEYFNRNNVTEIQGIPGAASGLIKENLWSSYLAKGVIVERRGMPSVGLPDGNPIDMDHPYVFSDMTSYFTLLVGIYFPSVTGIMAGSNRSGDLRDAQKSIPTGTILAIATTSAVYISSVVLFGACIEGVVLRDKFGEAVNGNLVVGTLAWPSPWVIVIGSFFSTCGAGLQSLTGAPRLLQAISRDGIVPFLQVFGHGKANGEPTWALLLTACICEIGILIASLDEVAPILSMFFLMCYMFVNLACAVQTLLRTPNWRPRFRYYHWTLSFLGMSLCLALMFICSWYYALVAMLIAGLIYKYIEYRGAEKEWGDGIRGLSLSAARYALLRLEEGPPHTKNWRPQLLVLVRVDQDQNVVHPQLLSLTSQLKAGKGLTIVGSVLEGTFLDNHPQAQRAEESIRRLMEAEKVKGFCQVVISSNLRDGVSHLIQSGGLGGLQHNTVLVGWPRNWRQKEDHQTWRNFIGNAAVRVQRAAVGFVRPDGFPKHRTLVGLTCSVLAMGRRLRCERGTLGSHMAHRTWEVWRKCKMRIFTVAQMDDNSIQMKKDLTTFLYHLRITAEVEVVEMHESDISAYTYEKTLVMEQRSQILKQMHLTKNEREREIQSITDESRGSIRRKNPANTRLCLNVPEETAGDSEEKPEEEVQLIHDQSAPSCPSSSPSPGEEPEVGGETDPEKVHLTWTKDKSAAEKNKGPSPVSSEGIKDFFSMKPNQSNVRRMHTAVRLNEVIVNKSRDAKLVLLNMPGPPRNRNGDENYMEFLEVLTEHLDRVMLVRGGGREVITIYS</sequence>
<dbReference type="GO" id="GO:0015379">
    <property type="term" value="F:potassium:chloride symporter activity"/>
    <property type="evidence" value="ECO:0007669"/>
    <property type="project" value="InterPro"/>
</dbReference>
<dbReference type="GO" id="GO:0007268">
    <property type="term" value="P:chemical synaptic transmission"/>
    <property type="evidence" value="ECO:0007669"/>
    <property type="project" value="TreeGrafter"/>
</dbReference>
<dbReference type="Gene3D" id="1.20.1740.10">
    <property type="entry name" value="Amino acid/polyamine transporter I"/>
    <property type="match status" value="1"/>
</dbReference>
<dbReference type="EMBL" id="KN122173">
    <property type="protein sequence ID" value="KFO32410.1"/>
    <property type="molecule type" value="Genomic_DNA"/>
</dbReference>
<evidence type="ECO:0000313" key="29">
    <source>
        <dbReference type="EMBL" id="KFO32410.1"/>
    </source>
</evidence>
<evidence type="ECO:0000256" key="11">
    <source>
        <dbReference type="ARBA" id="ARBA00022989"/>
    </source>
</evidence>
<dbReference type="AlphaFoldDB" id="A0A091DQ62"/>
<dbReference type="Pfam" id="PF00324">
    <property type="entry name" value="AA_permease"/>
    <property type="match status" value="2"/>
</dbReference>
<dbReference type="GO" id="GO:0006884">
    <property type="term" value="P:cell volume homeostasis"/>
    <property type="evidence" value="ECO:0007669"/>
    <property type="project" value="TreeGrafter"/>
</dbReference>
<keyword evidence="14" id="KW-1015">Disulfide bond</keyword>
<evidence type="ECO:0000256" key="18">
    <source>
        <dbReference type="ARBA" id="ARBA00046331"/>
    </source>
</evidence>
<feature type="domain" description="SLC12A transporter C-terminal" evidence="28">
    <location>
        <begin position="1149"/>
        <end position="1218"/>
    </location>
</feature>
<feature type="compositionally biased region" description="Low complexity" evidence="25">
    <location>
        <begin position="1085"/>
        <end position="1096"/>
    </location>
</feature>
<dbReference type="GO" id="GO:0045202">
    <property type="term" value="C:synapse"/>
    <property type="evidence" value="ECO:0007669"/>
    <property type="project" value="GOC"/>
</dbReference>
<dbReference type="GO" id="GO:0055075">
    <property type="term" value="P:potassium ion homeostasis"/>
    <property type="evidence" value="ECO:0007669"/>
    <property type="project" value="TreeGrafter"/>
</dbReference>
<dbReference type="GO" id="GO:0030425">
    <property type="term" value="C:dendrite"/>
    <property type="evidence" value="ECO:0007669"/>
    <property type="project" value="UniProtKB-SubCell"/>
</dbReference>
<feature type="compositionally biased region" description="Acidic residues" evidence="25">
    <location>
        <begin position="1066"/>
        <end position="1078"/>
    </location>
</feature>
<feature type="transmembrane region" description="Helical" evidence="26">
    <location>
        <begin position="286"/>
        <end position="316"/>
    </location>
</feature>
<feature type="compositionally biased region" description="Basic and acidic residues" evidence="25">
    <location>
        <begin position="1107"/>
        <end position="1126"/>
    </location>
</feature>
<feature type="transmembrane region" description="Helical" evidence="26">
    <location>
        <begin position="643"/>
        <end position="661"/>
    </location>
</feature>
<keyword evidence="15" id="KW-0325">Glycoprotein</keyword>
<proteinExistence type="inferred from homology"/>
<evidence type="ECO:0000256" key="8">
    <source>
        <dbReference type="ARBA" id="ARBA00022723"/>
    </source>
</evidence>
<feature type="domain" description="Amino acid permease/ SLC12A" evidence="27">
    <location>
        <begin position="210"/>
        <end position="382"/>
    </location>
</feature>
<dbReference type="GO" id="GO:0055064">
    <property type="term" value="P:chloride ion homeostasis"/>
    <property type="evidence" value="ECO:0007669"/>
    <property type="project" value="TreeGrafter"/>
</dbReference>
<evidence type="ECO:0000256" key="17">
    <source>
        <dbReference type="ARBA" id="ARBA00023273"/>
    </source>
</evidence>
<keyword evidence="30" id="KW-1185">Reference proteome</keyword>
<evidence type="ECO:0000256" key="16">
    <source>
        <dbReference type="ARBA" id="ARBA00023214"/>
    </source>
</evidence>
<evidence type="ECO:0000256" key="23">
    <source>
        <dbReference type="ARBA" id="ARBA00076127"/>
    </source>
</evidence>
<gene>
    <name evidence="29" type="ORF">H920_06189</name>
</gene>
<evidence type="ECO:0000256" key="2">
    <source>
        <dbReference type="ARBA" id="ARBA00004651"/>
    </source>
</evidence>
<evidence type="ECO:0000256" key="21">
    <source>
        <dbReference type="ARBA" id="ARBA00073715"/>
    </source>
</evidence>
<keyword evidence="7 26" id="KW-0812">Transmembrane</keyword>
<feature type="transmembrane region" description="Helical" evidence="26">
    <location>
        <begin position="667"/>
        <end position="689"/>
    </location>
</feature>
<feature type="transmembrane region" description="Helical" evidence="26">
    <location>
        <begin position="337"/>
        <end position="356"/>
    </location>
</feature>
<dbReference type="FunFam" id="1.20.1740.10:FF:000040">
    <property type="entry name" value="Solute carrier family 12 member 6"/>
    <property type="match status" value="1"/>
</dbReference>
<dbReference type="InterPro" id="IPR018491">
    <property type="entry name" value="SLC12_C"/>
</dbReference>
<evidence type="ECO:0000256" key="25">
    <source>
        <dbReference type="SAM" id="MobiDB-lite"/>
    </source>
</evidence>
<feature type="domain" description="SLC12A transporter C-terminal" evidence="28">
    <location>
        <begin position="796"/>
        <end position="893"/>
    </location>
</feature>